<dbReference type="InterPro" id="IPR018247">
    <property type="entry name" value="EF_Hand_1_Ca_BS"/>
</dbReference>
<evidence type="ECO:0000313" key="6">
    <source>
        <dbReference type="Proteomes" id="UP001165074"/>
    </source>
</evidence>
<gene>
    <name evidence="5" type="ORF">Airi02_078470</name>
</gene>
<dbReference type="SMART" id="SM00342">
    <property type="entry name" value="HTH_ARAC"/>
    <property type="match status" value="1"/>
</dbReference>
<evidence type="ECO:0000256" key="1">
    <source>
        <dbReference type="ARBA" id="ARBA00023015"/>
    </source>
</evidence>
<reference evidence="5" key="1">
    <citation type="submission" date="2023-03" db="EMBL/GenBank/DDBJ databases">
        <title>Actinoallomurus iriomotensis NBRC 103684.</title>
        <authorList>
            <person name="Ichikawa N."/>
            <person name="Sato H."/>
            <person name="Tonouchi N."/>
        </authorList>
    </citation>
    <scope>NUCLEOTIDE SEQUENCE</scope>
    <source>
        <strain evidence="5">NBRC 103684</strain>
    </source>
</reference>
<organism evidence="5 6">
    <name type="scientific">Actinoallomurus iriomotensis</name>
    <dbReference type="NCBI Taxonomy" id="478107"/>
    <lineage>
        <taxon>Bacteria</taxon>
        <taxon>Bacillati</taxon>
        <taxon>Actinomycetota</taxon>
        <taxon>Actinomycetes</taxon>
        <taxon>Streptosporangiales</taxon>
        <taxon>Thermomonosporaceae</taxon>
        <taxon>Actinoallomurus</taxon>
    </lineage>
</organism>
<dbReference type="InterPro" id="IPR018060">
    <property type="entry name" value="HTH_AraC"/>
</dbReference>
<dbReference type="PANTHER" id="PTHR46796">
    <property type="entry name" value="HTH-TYPE TRANSCRIPTIONAL ACTIVATOR RHAS-RELATED"/>
    <property type="match status" value="1"/>
</dbReference>
<keyword evidence="1" id="KW-0805">Transcription regulation</keyword>
<dbReference type="GO" id="GO:0003700">
    <property type="term" value="F:DNA-binding transcription factor activity"/>
    <property type="evidence" value="ECO:0007669"/>
    <property type="project" value="InterPro"/>
</dbReference>
<dbReference type="GO" id="GO:0043565">
    <property type="term" value="F:sequence-specific DNA binding"/>
    <property type="evidence" value="ECO:0007669"/>
    <property type="project" value="InterPro"/>
</dbReference>
<dbReference type="InterPro" id="IPR050204">
    <property type="entry name" value="AraC_XylS_family_regulators"/>
</dbReference>
<dbReference type="Pfam" id="PF12833">
    <property type="entry name" value="HTH_18"/>
    <property type="match status" value="1"/>
</dbReference>
<dbReference type="Gene3D" id="1.10.10.60">
    <property type="entry name" value="Homeodomain-like"/>
    <property type="match status" value="1"/>
</dbReference>
<dbReference type="InterPro" id="IPR009057">
    <property type="entry name" value="Homeodomain-like_sf"/>
</dbReference>
<accession>A0A9W6VYC2</accession>
<evidence type="ECO:0000313" key="5">
    <source>
        <dbReference type="EMBL" id="GLY89918.1"/>
    </source>
</evidence>
<evidence type="ECO:0000256" key="3">
    <source>
        <dbReference type="ARBA" id="ARBA00023163"/>
    </source>
</evidence>
<evidence type="ECO:0000259" key="4">
    <source>
        <dbReference type="PROSITE" id="PS01124"/>
    </source>
</evidence>
<name>A0A9W6VYC2_9ACTN</name>
<dbReference type="Proteomes" id="UP001165074">
    <property type="component" value="Unassembled WGS sequence"/>
</dbReference>
<keyword evidence="3" id="KW-0804">Transcription</keyword>
<protein>
    <recommendedName>
        <fullName evidence="4">HTH araC/xylS-type domain-containing protein</fullName>
    </recommendedName>
</protein>
<dbReference type="EMBL" id="BSTK01000014">
    <property type="protein sequence ID" value="GLY89918.1"/>
    <property type="molecule type" value="Genomic_DNA"/>
</dbReference>
<evidence type="ECO:0000256" key="2">
    <source>
        <dbReference type="ARBA" id="ARBA00023125"/>
    </source>
</evidence>
<keyword evidence="2" id="KW-0238">DNA-binding</keyword>
<dbReference type="AlphaFoldDB" id="A0A9W6VYC2"/>
<dbReference type="PROSITE" id="PS00018">
    <property type="entry name" value="EF_HAND_1"/>
    <property type="match status" value="1"/>
</dbReference>
<feature type="domain" description="HTH araC/xylS-type" evidence="4">
    <location>
        <begin position="223"/>
        <end position="325"/>
    </location>
</feature>
<dbReference type="RefSeq" id="WP_285580473.1">
    <property type="nucleotide sequence ID" value="NZ_BSTK01000014.1"/>
</dbReference>
<proteinExistence type="predicted"/>
<dbReference type="SUPFAM" id="SSF46689">
    <property type="entry name" value="Homeodomain-like"/>
    <property type="match status" value="2"/>
</dbReference>
<comment type="caution">
    <text evidence="5">The sequence shown here is derived from an EMBL/GenBank/DDBJ whole genome shotgun (WGS) entry which is preliminary data.</text>
</comment>
<sequence>MSAPITTPPARGEFVTTDPESAREYLAGAYGTGLRMAPTAVRPRFRFVRVDAGPFTVDELQMPADLDFDADAVGRLIVTRIDAGAIERRSAGSRERFAAGEIYVSARPDLPYSARTLGIEAQTVTLDLSLLRHVAGTPDGEAPGPLRFDDFRPVTPAAAENWKRTAAYVTERLLTNAEAAAQPLIIGNAARLLAASALTAFPNTIVPAPAPRDRSDGTPAMLRRAIAFIDANADRDISVADMAEAARVTPRALQYAFRRHRGTTPTAYLRRVRLARAHEDLRRADPTRGDTVTAIAARWGFLHFGRFAAEYRRAYGQTPRTTLHS</sequence>
<keyword evidence="6" id="KW-1185">Reference proteome</keyword>
<dbReference type="PANTHER" id="PTHR46796:SF12">
    <property type="entry name" value="HTH-TYPE DNA-BINDING TRANSCRIPTIONAL ACTIVATOR EUTR"/>
    <property type="match status" value="1"/>
</dbReference>
<dbReference type="PROSITE" id="PS01124">
    <property type="entry name" value="HTH_ARAC_FAMILY_2"/>
    <property type="match status" value="1"/>
</dbReference>